<dbReference type="RefSeq" id="XP_040751204.1">
    <property type="nucleotide sequence ID" value="XM_040900812.1"/>
</dbReference>
<evidence type="ECO:0000313" key="1">
    <source>
        <dbReference type="EMBL" id="PTU19812.1"/>
    </source>
</evidence>
<dbReference type="AlphaFoldDB" id="A0A2T5LU51"/>
<proteinExistence type="predicted"/>
<sequence>MLSSLETFTAMAYPQTMVIPIRGKHSKRGRQILKLFLEGRDVHEPLSEVRPPILFEAVEDEYMTTWLLDHGADPI</sequence>
<organism evidence="1 2">
    <name type="scientific">Aspergillus ochraceoroseus IBT 24754</name>
    <dbReference type="NCBI Taxonomy" id="1392256"/>
    <lineage>
        <taxon>Eukaryota</taxon>
        <taxon>Fungi</taxon>
        <taxon>Dikarya</taxon>
        <taxon>Ascomycota</taxon>
        <taxon>Pezizomycotina</taxon>
        <taxon>Eurotiomycetes</taxon>
        <taxon>Eurotiomycetidae</taxon>
        <taxon>Eurotiales</taxon>
        <taxon>Aspergillaceae</taxon>
        <taxon>Aspergillus</taxon>
        <taxon>Aspergillus subgen. Nidulantes</taxon>
    </lineage>
</organism>
<dbReference type="VEuPathDB" id="FungiDB:P175DRAFT_0558021"/>
<dbReference type="GeneID" id="63817696"/>
<dbReference type="OrthoDB" id="426293at2759"/>
<dbReference type="EMBL" id="MSFN02000005">
    <property type="protein sequence ID" value="PTU19812.1"/>
    <property type="molecule type" value="Genomic_DNA"/>
</dbReference>
<comment type="caution">
    <text evidence="1">The sequence shown here is derived from an EMBL/GenBank/DDBJ whole genome shotgun (WGS) entry which is preliminary data.</text>
</comment>
<accession>A0A2T5LU51</accession>
<gene>
    <name evidence="1" type="ORF">P175DRAFT_0558021</name>
</gene>
<protein>
    <submittedName>
        <fullName evidence="1">Uncharacterized protein</fullName>
    </submittedName>
</protein>
<name>A0A2T5LU51_9EURO</name>
<dbReference type="Proteomes" id="UP000244073">
    <property type="component" value="Unassembled WGS sequence"/>
</dbReference>
<evidence type="ECO:0000313" key="2">
    <source>
        <dbReference type="Proteomes" id="UP000244073"/>
    </source>
</evidence>
<reference evidence="1 2" key="1">
    <citation type="journal article" date="2018" name="Proc. Natl. Acad. Sci. U.S.A.">
        <title>Linking secondary metabolites to gene clusters through genome sequencing of six diverse Aspergillus species.</title>
        <authorList>
            <person name="Kaerboelling I."/>
            <person name="Vesth T.C."/>
            <person name="Frisvad J.C."/>
            <person name="Nybo J.L."/>
            <person name="Theobald S."/>
            <person name="Kuo A."/>
            <person name="Bowyer P."/>
            <person name="Matsuda Y."/>
            <person name="Mondo S."/>
            <person name="Lyhne E.K."/>
            <person name="Kogle M.E."/>
            <person name="Clum A."/>
            <person name="Lipzen A."/>
            <person name="Salamov A."/>
            <person name="Ngan C.Y."/>
            <person name="Daum C."/>
            <person name="Chiniquy J."/>
            <person name="Barry K."/>
            <person name="LaButti K."/>
            <person name="Haridas S."/>
            <person name="Simmons B.A."/>
            <person name="Magnuson J.K."/>
            <person name="Mortensen U.H."/>
            <person name="Larsen T.O."/>
            <person name="Grigoriev I.V."/>
            <person name="Baker S.E."/>
            <person name="Andersen M.R."/>
        </authorList>
    </citation>
    <scope>NUCLEOTIDE SEQUENCE [LARGE SCALE GENOMIC DNA]</scope>
    <source>
        <strain evidence="1 2">IBT 24754</strain>
    </source>
</reference>